<dbReference type="Pfam" id="PF00069">
    <property type="entry name" value="Pkinase"/>
    <property type="match status" value="1"/>
</dbReference>
<dbReference type="PROSITE" id="PS00107">
    <property type="entry name" value="PROTEIN_KINASE_ATP"/>
    <property type="match status" value="1"/>
</dbReference>
<feature type="domain" description="PH" evidence="5">
    <location>
        <begin position="12"/>
        <end position="118"/>
    </location>
</feature>
<keyword evidence="1 3" id="KW-0547">Nucleotide-binding</keyword>
<keyword evidence="4" id="KW-0808">Transferase</keyword>
<keyword evidence="4" id="KW-0418">Kinase</keyword>
<dbReference type="CDD" id="cd05117">
    <property type="entry name" value="STKc_CAMK"/>
    <property type="match status" value="1"/>
</dbReference>
<evidence type="ECO:0000259" key="5">
    <source>
        <dbReference type="PROSITE" id="PS50003"/>
    </source>
</evidence>
<dbReference type="EMBL" id="HBFX01026928">
    <property type="protein sequence ID" value="CAD8963595.1"/>
    <property type="molecule type" value="Transcribed_RNA"/>
</dbReference>
<evidence type="ECO:0000313" key="7">
    <source>
        <dbReference type="EMBL" id="CAD8752069.1"/>
    </source>
</evidence>
<name>A0A6U4Q5S4_HEMAN</name>
<evidence type="ECO:0000256" key="2">
    <source>
        <dbReference type="ARBA" id="ARBA00022840"/>
    </source>
</evidence>
<dbReference type="Pfam" id="PF00169">
    <property type="entry name" value="PH"/>
    <property type="match status" value="1"/>
</dbReference>
<dbReference type="InterPro" id="IPR008271">
    <property type="entry name" value="Ser/Thr_kinase_AS"/>
</dbReference>
<organism evidence="8">
    <name type="scientific">Hemiselmis andersenii</name>
    <name type="common">Cryptophyte alga</name>
    <dbReference type="NCBI Taxonomy" id="464988"/>
    <lineage>
        <taxon>Eukaryota</taxon>
        <taxon>Cryptophyceae</taxon>
        <taxon>Cryptomonadales</taxon>
        <taxon>Hemiselmidaceae</taxon>
        <taxon>Hemiselmis</taxon>
    </lineage>
</organism>
<dbReference type="PROSITE" id="PS50011">
    <property type="entry name" value="PROTEIN_KINASE_DOM"/>
    <property type="match status" value="1"/>
</dbReference>
<dbReference type="FunFam" id="1.10.510.10:FF:000571">
    <property type="entry name" value="Maternal embryonic leucine zipper kinase"/>
    <property type="match status" value="1"/>
</dbReference>
<dbReference type="Gene3D" id="3.30.200.20">
    <property type="entry name" value="Phosphorylase Kinase, domain 1"/>
    <property type="match status" value="1"/>
</dbReference>
<dbReference type="Gene3D" id="1.10.510.10">
    <property type="entry name" value="Transferase(Phosphotransferase) domain 1"/>
    <property type="match status" value="1"/>
</dbReference>
<dbReference type="SMART" id="SM00220">
    <property type="entry name" value="S_TKc"/>
    <property type="match status" value="1"/>
</dbReference>
<protein>
    <recommendedName>
        <fullName evidence="9">Protein kinase domain-containing protein</fullName>
    </recommendedName>
</protein>
<evidence type="ECO:0000256" key="3">
    <source>
        <dbReference type="PROSITE-ProRule" id="PRU10141"/>
    </source>
</evidence>
<dbReference type="Gene3D" id="2.30.29.30">
    <property type="entry name" value="Pleckstrin-homology domain (PH domain)/Phosphotyrosine-binding domain (PTB)"/>
    <property type="match status" value="1"/>
</dbReference>
<dbReference type="InterPro" id="IPR001849">
    <property type="entry name" value="PH_domain"/>
</dbReference>
<dbReference type="EMBL" id="HBFK01030559">
    <property type="protein sequence ID" value="CAD8752069.1"/>
    <property type="molecule type" value="Transcribed_RNA"/>
</dbReference>
<feature type="binding site" evidence="3">
    <location>
        <position position="169"/>
    </location>
    <ligand>
        <name>ATP</name>
        <dbReference type="ChEBI" id="CHEBI:30616"/>
    </ligand>
</feature>
<keyword evidence="4" id="KW-0723">Serine/threonine-protein kinase</keyword>
<dbReference type="PROSITE" id="PS50003">
    <property type="entry name" value="PH_DOMAIN"/>
    <property type="match status" value="1"/>
</dbReference>
<evidence type="ECO:0000313" key="8">
    <source>
        <dbReference type="EMBL" id="CAD8963595.1"/>
    </source>
</evidence>
<dbReference type="PANTHER" id="PTHR24347">
    <property type="entry name" value="SERINE/THREONINE-PROTEIN KINASE"/>
    <property type="match status" value="1"/>
</dbReference>
<dbReference type="InterPro" id="IPR011009">
    <property type="entry name" value="Kinase-like_dom_sf"/>
</dbReference>
<evidence type="ECO:0000259" key="6">
    <source>
        <dbReference type="PROSITE" id="PS50011"/>
    </source>
</evidence>
<dbReference type="SUPFAM" id="SSF56112">
    <property type="entry name" value="Protein kinase-like (PK-like)"/>
    <property type="match status" value="1"/>
</dbReference>
<dbReference type="PROSITE" id="PS00108">
    <property type="entry name" value="PROTEIN_KINASE_ST"/>
    <property type="match status" value="1"/>
</dbReference>
<dbReference type="GO" id="GO:0004674">
    <property type="term" value="F:protein serine/threonine kinase activity"/>
    <property type="evidence" value="ECO:0007669"/>
    <property type="project" value="UniProtKB-KW"/>
</dbReference>
<evidence type="ECO:0008006" key="9">
    <source>
        <dbReference type="Google" id="ProtNLM"/>
    </source>
</evidence>
<dbReference type="AlphaFoldDB" id="A0A6U4Q5S4"/>
<evidence type="ECO:0000256" key="1">
    <source>
        <dbReference type="ARBA" id="ARBA00022741"/>
    </source>
</evidence>
<accession>A0A6U4Q5S4</accession>
<gene>
    <name evidence="8" type="ORF">HAND00432_LOCUS16313</name>
    <name evidence="7" type="ORF">HAND1043_LOCUS18575</name>
</gene>
<dbReference type="InterPro" id="IPR017441">
    <property type="entry name" value="Protein_kinase_ATP_BS"/>
</dbReference>
<reference evidence="8" key="1">
    <citation type="submission" date="2021-01" db="EMBL/GenBank/DDBJ databases">
        <authorList>
            <person name="Corre E."/>
            <person name="Pelletier E."/>
            <person name="Niang G."/>
            <person name="Scheremetjew M."/>
            <person name="Finn R."/>
            <person name="Kale V."/>
            <person name="Holt S."/>
            <person name="Cochrane G."/>
            <person name="Meng A."/>
            <person name="Brown T."/>
            <person name="Cohen L."/>
        </authorList>
    </citation>
    <scope>NUCLEOTIDE SEQUENCE</scope>
    <source>
        <strain evidence="7">CCMP441</strain>
        <strain evidence="8">CCMP644</strain>
    </source>
</reference>
<dbReference type="GO" id="GO:0005524">
    <property type="term" value="F:ATP binding"/>
    <property type="evidence" value="ECO:0007669"/>
    <property type="project" value="UniProtKB-UniRule"/>
</dbReference>
<dbReference type="InterPro" id="IPR000719">
    <property type="entry name" value="Prot_kinase_dom"/>
</dbReference>
<comment type="similarity">
    <text evidence="4">Belongs to the protein kinase superfamily.</text>
</comment>
<evidence type="ECO:0000256" key="4">
    <source>
        <dbReference type="RuleBase" id="RU000304"/>
    </source>
</evidence>
<dbReference type="InterPro" id="IPR011993">
    <property type="entry name" value="PH-like_dom_sf"/>
</dbReference>
<feature type="domain" description="Protein kinase" evidence="6">
    <location>
        <begin position="131"/>
        <end position="390"/>
    </location>
</feature>
<dbReference type="SMART" id="SM00233">
    <property type="entry name" value="PH"/>
    <property type="match status" value="1"/>
</dbReference>
<proteinExistence type="inferred from homology"/>
<keyword evidence="2 3" id="KW-0067">ATP-binding</keyword>
<sequence length="448" mass="50583">MGNPNFKIQKHMPEKHGALKKQGKLMKNWAVRYFKLDWQGSHAVLLSFKNPQCTGSPNKTISLEHCFVKANKARDKEGIGYCIEVDTSGSLIPKHYYLYAATEVEREEWVHVMRKHAVNSVVDNGYDIKREDKDAKLGSGSYSTVWKGVDRDTRKVWALKEMQKSAVKKEEEENLREEVRISTIVGSHHNVVYMKEFVENKDKYYIILEYLTGGELFDRIVDAPNGHFTERDAAKIMRQVMGALAYLHGKGIVHRDLKPENFLLADESPDAQIKIADFGFACNVTGEHSLRGLCGSPGYVAPEIIREKDGYGLPVDMWSMGVIFYILLTGIPPFAGDSDEESFAMTLKGSYDKAPLEEVSRPAKELVAKMLTYSPSKRMTAEAALQHVWMAGSEAPDKVLKVQENLRSWRARMRFKKAIIATVATTRLHAIMRRAAARPDAKPEEGAE</sequence>
<dbReference type="SUPFAM" id="SSF50729">
    <property type="entry name" value="PH domain-like"/>
    <property type="match status" value="1"/>
</dbReference>